<comment type="caution">
    <text evidence="2">The sequence shown here is derived from an EMBL/GenBank/DDBJ whole genome shotgun (WGS) entry which is preliminary data.</text>
</comment>
<proteinExistence type="predicted"/>
<name>A0AA38VHP9_9PEZI</name>
<feature type="region of interest" description="Disordered" evidence="1">
    <location>
        <begin position="81"/>
        <end position="120"/>
    </location>
</feature>
<feature type="compositionally biased region" description="Basic and acidic residues" evidence="1">
    <location>
        <begin position="162"/>
        <end position="175"/>
    </location>
</feature>
<dbReference type="AlphaFoldDB" id="A0AA38VHP9"/>
<keyword evidence="3" id="KW-1185">Reference proteome</keyword>
<reference evidence="2" key="1">
    <citation type="submission" date="2022-07" db="EMBL/GenBank/DDBJ databases">
        <title>Fungi with potential for degradation of polypropylene.</title>
        <authorList>
            <person name="Gostincar C."/>
        </authorList>
    </citation>
    <scope>NUCLEOTIDE SEQUENCE</scope>
    <source>
        <strain evidence="2">EXF-13287</strain>
    </source>
</reference>
<feature type="region of interest" description="Disordered" evidence="1">
    <location>
        <begin position="135"/>
        <end position="175"/>
    </location>
</feature>
<dbReference type="EMBL" id="JANBVN010000063">
    <property type="protein sequence ID" value="KAJ9151549.1"/>
    <property type="molecule type" value="Genomic_DNA"/>
</dbReference>
<evidence type="ECO:0000256" key="1">
    <source>
        <dbReference type="SAM" id="MobiDB-lite"/>
    </source>
</evidence>
<feature type="compositionally biased region" description="Low complexity" evidence="1">
    <location>
        <begin position="278"/>
        <end position="296"/>
    </location>
</feature>
<accession>A0AA38VHP9</accession>
<protein>
    <submittedName>
        <fullName evidence="2">Uncharacterized protein</fullName>
    </submittedName>
</protein>
<feature type="region of interest" description="Disordered" evidence="1">
    <location>
        <begin position="192"/>
        <end position="379"/>
    </location>
</feature>
<gene>
    <name evidence="2" type="ORF">NKR19_g4857</name>
</gene>
<feature type="compositionally biased region" description="Low complexity" evidence="1">
    <location>
        <begin position="231"/>
        <end position="240"/>
    </location>
</feature>
<feature type="compositionally biased region" description="Gly residues" evidence="1">
    <location>
        <begin position="350"/>
        <end position="370"/>
    </location>
</feature>
<organism evidence="2 3">
    <name type="scientific">Coniochaeta hoffmannii</name>
    <dbReference type="NCBI Taxonomy" id="91930"/>
    <lineage>
        <taxon>Eukaryota</taxon>
        <taxon>Fungi</taxon>
        <taxon>Dikarya</taxon>
        <taxon>Ascomycota</taxon>
        <taxon>Pezizomycotina</taxon>
        <taxon>Sordariomycetes</taxon>
        <taxon>Sordariomycetidae</taxon>
        <taxon>Coniochaetales</taxon>
        <taxon>Coniochaetaceae</taxon>
        <taxon>Coniochaeta</taxon>
    </lineage>
</organism>
<feature type="compositionally biased region" description="Low complexity" evidence="1">
    <location>
        <begin position="212"/>
        <end position="223"/>
    </location>
</feature>
<evidence type="ECO:0000313" key="3">
    <source>
        <dbReference type="Proteomes" id="UP001174691"/>
    </source>
</evidence>
<dbReference type="Proteomes" id="UP001174691">
    <property type="component" value="Unassembled WGS sequence"/>
</dbReference>
<evidence type="ECO:0000313" key="2">
    <source>
        <dbReference type="EMBL" id="KAJ9151549.1"/>
    </source>
</evidence>
<sequence length="463" mass="48534">MSAPNPPPTKPSAPAPFTLGGILVDCRQHGRGHQYTVEQTSAAGEKTTTTWPASKLRDKGADVLRMRLEFHKRFPAKPVPIDLLGDGQNRGDDRGGEVVDGGGGGDSGDEHQEAQGGGVGDGIDVVVQAQVAVDAPSNAQPPAQGATTESGAGYRSVTVETETPHPPRRSSDSLKDRLARLGIVAPSLSALPRLPQARMPPPAVATTPQPRPNNNGLTTPTTGVFRSSDYQTPASSLAAQQPPPHPPSSNFTTPLSTGGFTSDYHAAAPTSPPPSYRTAQAQPQQPSTPFTAPSTADHQIPSSLPSYLTAQGQQFQPKGNVESQSPSDLAAARRKASGAAPRDLATGVCAAGGGTSGRRGSGWAGTGGGFMTDRVSGARPEEEEEIRRCYDRMRLGAVRIWDFGEEGGGGNMAENEGRQMAEKKGEEKRWVDTLGPDMFMMNLPEEVVAELRPRKGDGKMGGT</sequence>
<feature type="compositionally biased region" description="Polar residues" evidence="1">
    <location>
        <begin position="300"/>
        <end position="327"/>
    </location>
</feature>
<feature type="compositionally biased region" description="Polar residues" evidence="1">
    <location>
        <begin position="137"/>
        <end position="150"/>
    </location>
</feature>